<dbReference type="InterPro" id="IPR018666">
    <property type="entry name" value="DUF2125"/>
</dbReference>
<dbReference type="EMBL" id="CP158568">
    <property type="protein sequence ID" value="XBY44409.1"/>
    <property type="molecule type" value="Genomic_DNA"/>
</dbReference>
<sequence length="332" mass="34628">MSKRAKIISAVVVVVAIGVSVAWSQIRTRVVEEMDRQIGLMAARGVAVTCKDRTVYGFPFRIELACADPGLTAKDGTTVSAKALRAVTLLYNPFLVIVELDGPFTLRRPDGVAVDASWKVLQASIRLGSSGPERVSIAADDLDIAASGGDRPPVKLVAAHGELHARHAADATGPFDADLAAQFDRATLTEAAKPLGPEKLDITLDATVLGVPAPGAPEPGKAWAANGGKVELRNLSLVTSKEMKVEGTGSFGPRPDGLVDGRIRLTASGLERVASGGKLSPELAAVATGFLFMGAPVETGDKRGRALDLVIEQGRLKLGKMALGTLPAVYNP</sequence>
<dbReference type="RefSeq" id="WP_407049502.1">
    <property type="nucleotide sequence ID" value="NZ_CP158568.1"/>
</dbReference>
<name>A0AAU7XBH3_9HYPH</name>
<gene>
    <name evidence="1" type="ORF">ABS361_20740</name>
</gene>
<proteinExistence type="predicted"/>
<protein>
    <submittedName>
        <fullName evidence="1">DUF2125 domain-containing protein</fullName>
    </submittedName>
</protein>
<evidence type="ECO:0000313" key="1">
    <source>
        <dbReference type="EMBL" id="XBY44409.1"/>
    </source>
</evidence>
<dbReference type="AlphaFoldDB" id="A0AAU7XBH3"/>
<organism evidence="1">
    <name type="scientific">Methyloraptor flagellatus</name>
    <dbReference type="NCBI Taxonomy" id="3162530"/>
    <lineage>
        <taxon>Bacteria</taxon>
        <taxon>Pseudomonadati</taxon>
        <taxon>Pseudomonadota</taxon>
        <taxon>Alphaproteobacteria</taxon>
        <taxon>Hyphomicrobiales</taxon>
        <taxon>Ancalomicrobiaceae</taxon>
        <taxon>Methyloraptor</taxon>
    </lineage>
</organism>
<dbReference type="KEGG" id="mflg:ABS361_20740"/>
<accession>A0AAU7XBH3</accession>
<reference evidence="1" key="1">
    <citation type="submission" date="2024-06" db="EMBL/GenBank/DDBJ databases">
        <title>Methylostella associata gen. nov., sp. nov., a novel Ancalomicrobiaceae-affiliated facultatively methylotrophic bacteria that feed on methanotrophs of the genus Methylococcus.</title>
        <authorList>
            <person name="Saltykova V."/>
            <person name="Danilova O.V."/>
            <person name="Oshkin I.Y."/>
            <person name="Belova S.E."/>
            <person name="Pimenov N.V."/>
            <person name="Dedysh S.N."/>
        </authorList>
    </citation>
    <scope>NUCLEOTIDE SEQUENCE</scope>
    <source>
        <strain evidence="1">S20</strain>
    </source>
</reference>
<dbReference type="Pfam" id="PF09898">
    <property type="entry name" value="DUF2125"/>
    <property type="match status" value="1"/>
</dbReference>